<feature type="transmembrane region" description="Helical" evidence="2">
    <location>
        <begin position="31"/>
        <end position="52"/>
    </location>
</feature>
<evidence type="ECO:0000313" key="4">
    <source>
        <dbReference type="Proteomes" id="UP000468531"/>
    </source>
</evidence>
<organism evidence="3 4">
    <name type="scientific">Bradyrhizobium uaiense</name>
    <dbReference type="NCBI Taxonomy" id="2594946"/>
    <lineage>
        <taxon>Bacteria</taxon>
        <taxon>Pseudomonadati</taxon>
        <taxon>Pseudomonadota</taxon>
        <taxon>Alphaproteobacteria</taxon>
        <taxon>Hyphomicrobiales</taxon>
        <taxon>Nitrobacteraceae</taxon>
        <taxon>Bradyrhizobium</taxon>
    </lineage>
</organism>
<feature type="region of interest" description="Disordered" evidence="1">
    <location>
        <begin position="163"/>
        <end position="231"/>
    </location>
</feature>
<feature type="compositionally biased region" description="Low complexity" evidence="1">
    <location>
        <begin position="163"/>
        <end position="196"/>
    </location>
</feature>
<feature type="region of interest" description="Disordered" evidence="1">
    <location>
        <begin position="417"/>
        <end position="465"/>
    </location>
</feature>
<keyword evidence="2" id="KW-0812">Transmembrane</keyword>
<reference evidence="3 4" key="1">
    <citation type="journal article" date="2020" name="Arch. Microbiol.">
        <title>Bradyrhizobium uaiense sp. nov., a new highly efficient cowpea symbiont.</title>
        <authorList>
            <person name="Cabral Michel D."/>
            <person name="Azarias Guimaraes A."/>
            <person name="Martins da Costa E."/>
            <person name="Soares de Carvalho T."/>
            <person name="Balsanelli E."/>
            <person name="Willems A."/>
            <person name="Maltempi de Souza E."/>
            <person name="de Souza Moreira F.M."/>
        </authorList>
    </citation>
    <scope>NUCLEOTIDE SEQUENCE [LARGE SCALE GENOMIC DNA]</scope>
    <source>
        <strain evidence="3 4">UFLA 03-164</strain>
    </source>
</reference>
<keyword evidence="4" id="KW-1185">Reference proteome</keyword>
<keyword evidence="2" id="KW-0472">Membrane</keyword>
<name>A0A6P1BMQ5_9BRAD</name>
<dbReference type="EMBL" id="VKHP01000141">
    <property type="protein sequence ID" value="NEU99675.1"/>
    <property type="molecule type" value="Genomic_DNA"/>
</dbReference>
<accession>A0A6P1BMQ5</accession>
<dbReference type="RefSeq" id="WP_163159108.1">
    <property type="nucleotide sequence ID" value="NZ_VKHP01000141.1"/>
</dbReference>
<evidence type="ECO:0000256" key="2">
    <source>
        <dbReference type="SAM" id="Phobius"/>
    </source>
</evidence>
<feature type="compositionally biased region" description="Low complexity" evidence="1">
    <location>
        <begin position="126"/>
        <end position="145"/>
    </location>
</feature>
<dbReference type="AlphaFoldDB" id="A0A6P1BMQ5"/>
<feature type="compositionally biased region" description="Low complexity" evidence="1">
    <location>
        <begin position="204"/>
        <end position="219"/>
    </location>
</feature>
<evidence type="ECO:0000256" key="1">
    <source>
        <dbReference type="SAM" id="MobiDB-lite"/>
    </source>
</evidence>
<dbReference type="Proteomes" id="UP000468531">
    <property type="component" value="Unassembled WGS sequence"/>
</dbReference>
<sequence>MAKDRDNLAAEFETESTTGFLAEEEAFDRRMLWRLGSWGVAAVGAVTLAVMANQSALTLKRDQVAASEVARQAQQLQTLAKESHNETRRLASAIDTLNGDRDRLYSRVTTLEQGLDSVTGTIAKQPTAPSPSAAAPAAPPATANAVPASSAPAVAAVATMPPAASDKPAATDKAPASADSKAPATIEKPVATAERTVATEKKTAAAAPKPQAAAEKPSASDNSPPVSAATGASVASPMSAAVAAGAEDTKAAAPPPSAMPVMDKPVIDKPRVASLDPAANKTVEALKPPTAYDVSVAPIPPLVITADPDADTEDDAGAPKAQIHRTEFGVDLGTANSVNGLRALWRGLLKSKANAPLAALRPIIVIKENGNGLGMQLRLVAGPLNDAGTAARICAGLSLIQRTCETAIYDGQRLALNEPPPGARPALPHRRLAPKRAVAPPQQPVAEEKKPEPTTISSMFRRNSQ</sequence>
<feature type="region of interest" description="Disordered" evidence="1">
    <location>
        <begin position="117"/>
        <end position="145"/>
    </location>
</feature>
<proteinExistence type="predicted"/>
<gene>
    <name evidence="3" type="ORF">FNJ47_28590</name>
</gene>
<comment type="caution">
    <text evidence="3">The sequence shown here is derived from an EMBL/GenBank/DDBJ whole genome shotgun (WGS) entry which is preliminary data.</text>
</comment>
<feature type="compositionally biased region" description="Polar residues" evidence="1">
    <location>
        <begin position="454"/>
        <end position="465"/>
    </location>
</feature>
<evidence type="ECO:0008006" key="5">
    <source>
        <dbReference type="Google" id="ProtNLM"/>
    </source>
</evidence>
<evidence type="ECO:0000313" key="3">
    <source>
        <dbReference type="EMBL" id="NEU99675.1"/>
    </source>
</evidence>
<keyword evidence="2" id="KW-1133">Transmembrane helix</keyword>
<protein>
    <recommendedName>
        <fullName evidence="5">SPOR domain-containing protein</fullName>
    </recommendedName>
</protein>